<evidence type="ECO:0000259" key="3">
    <source>
        <dbReference type="PROSITE" id="PS50175"/>
    </source>
</evidence>
<dbReference type="GO" id="GO:0004190">
    <property type="term" value="F:aspartic-type endopeptidase activity"/>
    <property type="evidence" value="ECO:0007669"/>
    <property type="project" value="InterPro"/>
</dbReference>
<dbReference type="PROSITE" id="PS50175">
    <property type="entry name" value="ASP_PROT_RETROV"/>
    <property type="match status" value="1"/>
</dbReference>
<organism evidence="4 5">
    <name type="scientific">Chryseotalea sanaruensis</name>
    <dbReference type="NCBI Taxonomy" id="2482724"/>
    <lineage>
        <taxon>Bacteria</taxon>
        <taxon>Pseudomonadati</taxon>
        <taxon>Bacteroidota</taxon>
        <taxon>Cytophagia</taxon>
        <taxon>Cytophagales</taxon>
        <taxon>Chryseotaleaceae</taxon>
        <taxon>Chryseotalea</taxon>
    </lineage>
</organism>
<accession>A0A401UEE7</accession>
<dbReference type="RefSeq" id="WP_127123933.1">
    <property type="nucleotide sequence ID" value="NZ_BHXQ01000007.1"/>
</dbReference>
<dbReference type="InterPro" id="IPR001969">
    <property type="entry name" value="Aspartic_peptidase_AS"/>
</dbReference>
<dbReference type="SUPFAM" id="SSF50630">
    <property type="entry name" value="Acid proteases"/>
    <property type="match status" value="2"/>
</dbReference>
<keyword evidence="5" id="KW-1185">Reference proteome</keyword>
<feature type="domain" description="Peptidase A2" evidence="3">
    <location>
        <begin position="70"/>
        <end position="104"/>
    </location>
</feature>
<dbReference type="InterPro" id="IPR001995">
    <property type="entry name" value="Peptidase_A2_cat"/>
</dbReference>
<keyword evidence="2" id="KW-0732">Signal</keyword>
<dbReference type="InterPro" id="IPR021109">
    <property type="entry name" value="Peptidase_aspartic_dom_sf"/>
</dbReference>
<dbReference type="GO" id="GO:0006508">
    <property type="term" value="P:proteolysis"/>
    <property type="evidence" value="ECO:0007669"/>
    <property type="project" value="InterPro"/>
</dbReference>
<dbReference type="AlphaFoldDB" id="A0A401UEE7"/>
<dbReference type="OrthoDB" id="3521766at2"/>
<feature type="chain" id="PRO_5019560803" description="Peptidase A2 domain-containing protein" evidence="2">
    <location>
        <begin position="22"/>
        <end position="326"/>
    </location>
</feature>
<gene>
    <name evidence="4" type="ORF">SanaruYs_35240</name>
</gene>
<dbReference type="EMBL" id="BHXQ01000007">
    <property type="protein sequence ID" value="GCC53281.1"/>
    <property type="molecule type" value="Genomic_DNA"/>
</dbReference>
<evidence type="ECO:0000256" key="1">
    <source>
        <dbReference type="ARBA" id="ARBA00022801"/>
    </source>
</evidence>
<name>A0A401UEE7_9BACT</name>
<evidence type="ECO:0000313" key="5">
    <source>
        <dbReference type="Proteomes" id="UP000288227"/>
    </source>
</evidence>
<dbReference type="Pfam" id="PF13650">
    <property type="entry name" value="Asp_protease_2"/>
    <property type="match status" value="1"/>
</dbReference>
<dbReference type="Proteomes" id="UP000288227">
    <property type="component" value="Unassembled WGS sequence"/>
</dbReference>
<protein>
    <recommendedName>
        <fullName evidence="3">Peptidase A2 domain-containing protein</fullName>
    </recommendedName>
</protein>
<reference evidence="4 5" key="1">
    <citation type="submission" date="2018-11" db="EMBL/GenBank/DDBJ databases">
        <title>Chryseotalea sanarue gen. nov., sp., nov., a member of the family Cytophagaceae, isolated from a brackish lake in Hamamatsu Japan.</title>
        <authorList>
            <person name="Maejima Y."/>
            <person name="Iino T."/>
            <person name="Muraguchi Y."/>
            <person name="Fukuda K."/>
            <person name="Ohkuma M."/>
            <person name="Moriuchi R."/>
            <person name="Dohra H."/>
            <person name="Kimbara K."/>
            <person name="Shintani M."/>
        </authorList>
    </citation>
    <scope>NUCLEOTIDE SEQUENCE [LARGE SCALE GENOMIC DNA]</scope>
    <source>
        <strain evidence="4 5">Ys</strain>
    </source>
</reference>
<evidence type="ECO:0000256" key="2">
    <source>
        <dbReference type="SAM" id="SignalP"/>
    </source>
</evidence>
<dbReference type="Gene3D" id="2.40.70.10">
    <property type="entry name" value="Acid Proteases"/>
    <property type="match status" value="2"/>
</dbReference>
<comment type="caution">
    <text evidence="4">The sequence shown here is derived from an EMBL/GenBank/DDBJ whole genome shotgun (WGS) entry which is preliminary data.</text>
</comment>
<keyword evidence="1" id="KW-0378">Hydrolase</keyword>
<sequence>MKLIACILLSLITSLAGQGNAKNPITGNSVILDLHLIGVKPKGNFETLIIPIKRVDRLLLIEARIDTMQGNFIIDTGAPDLILNHTYFRKYWVSSDAITSNVGGIPSGPVKNTWIDQLEIRELRFERIKARLTELSHIENRSSVKILGLLGVDIFREFSMTIDLQKNILVLKKLDKKGNELSNLESPVTPKMMKIPVRIVNSTIMLQGVVAGKKLNLCLDSGAETNVINGNVSDKVLKKFTLARRSVLLGTGGAKVEVLVGRLDDFTIGSMNLSNLPTVISNLEDFGNATEQQIDGMVGFEFLNKGIICINFRKKELTVYAFQDLN</sequence>
<feature type="signal peptide" evidence="2">
    <location>
        <begin position="1"/>
        <end position="21"/>
    </location>
</feature>
<evidence type="ECO:0000313" key="4">
    <source>
        <dbReference type="EMBL" id="GCC53281.1"/>
    </source>
</evidence>
<dbReference type="PROSITE" id="PS00141">
    <property type="entry name" value="ASP_PROTEASE"/>
    <property type="match status" value="1"/>
</dbReference>
<proteinExistence type="predicted"/>